<keyword evidence="3" id="KW-1185">Reference proteome</keyword>
<protein>
    <recommendedName>
        <fullName evidence="1">Methyltransferase domain-containing protein</fullName>
    </recommendedName>
</protein>
<dbReference type="Pfam" id="PF13847">
    <property type="entry name" value="Methyltransf_31"/>
    <property type="match status" value="1"/>
</dbReference>
<reference evidence="2 3" key="1">
    <citation type="journal article" date="2015" name="Genome Biol. Evol.">
        <title>Comparative Genomics of a Bacterivorous Green Alga Reveals Evolutionary Causalities and Consequences of Phago-Mixotrophic Mode of Nutrition.</title>
        <authorList>
            <person name="Burns J.A."/>
            <person name="Paasch A."/>
            <person name="Narechania A."/>
            <person name="Kim E."/>
        </authorList>
    </citation>
    <scope>NUCLEOTIDE SEQUENCE [LARGE SCALE GENOMIC DNA]</scope>
    <source>
        <strain evidence="2 3">PLY_AMNH</strain>
    </source>
</reference>
<evidence type="ECO:0000313" key="3">
    <source>
        <dbReference type="Proteomes" id="UP001190700"/>
    </source>
</evidence>
<evidence type="ECO:0000313" key="2">
    <source>
        <dbReference type="EMBL" id="KAK3268328.1"/>
    </source>
</evidence>
<dbReference type="Proteomes" id="UP001190700">
    <property type="component" value="Unassembled WGS sequence"/>
</dbReference>
<comment type="caution">
    <text evidence="2">The sequence shown here is derived from an EMBL/GenBank/DDBJ whole genome shotgun (WGS) entry which is preliminary data.</text>
</comment>
<organism evidence="2 3">
    <name type="scientific">Cymbomonas tetramitiformis</name>
    <dbReference type="NCBI Taxonomy" id="36881"/>
    <lineage>
        <taxon>Eukaryota</taxon>
        <taxon>Viridiplantae</taxon>
        <taxon>Chlorophyta</taxon>
        <taxon>Pyramimonadophyceae</taxon>
        <taxon>Pyramimonadales</taxon>
        <taxon>Pyramimonadaceae</taxon>
        <taxon>Cymbomonas</taxon>
    </lineage>
</organism>
<accession>A0AAE0FYY3</accession>
<gene>
    <name evidence="2" type="ORF">CYMTET_23162</name>
</gene>
<name>A0AAE0FYY3_9CHLO</name>
<dbReference type="InterPro" id="IPR025714">
    <property type="entry name" value="Methyltranfer_dom"/>
</dbReference>
<sequence>MISARYFAAPPTPNLPENCENLCVVVVRETSDFRALAARLPGRGERVVDIGCAYGHATDIIARAVGDTTKVLGIDAGSEFVRVAKQNFPKLRFERLDCLEDLAFTAQLCRGATLIFIDIGGIRELAALVRIIPFCSDFQPRAIVVKSKRLFDILTSEKSSPSDFWSRVLEIEKAEGVAGRSRERRGGEQLKQRYPLRLPGHTALLCATPGQTAVDRTDSTA</sequence>
<dbReference type="InterPro" id="IPR029063">
    <property type="entry name" value="SAM-dependent_MTases_sf"/>
</dbReference>
<dbReference type="EMBL" id="LGRX02011892">
    <property type="protein sequence ID" value="KAK3268328.1"/>
    <property type="molecule type" value="Genomic_DNA"/>
</dbReference>
<feature type="domain" description="Methyltransferase" evidence="1">
    <location>
        <begin position="43"/>
        <end position="96"/>
    </location>
</feature>
<evidence type="ECO:0000259" key="1">
    <source>
        <dbReference type="Pfam" id="PF13847"/>
    </source>
</evidence>
<dbReference type="Gene3D" id="3.40.50.150">
    <property type="entry name" value="Vaccinia Virus protein VP39"/>
    <property type="match status" value="1"/>
</dbReference>
<dbReference type="AlphaFoldDB" id="A0AAE0FYY3"/>
<proteinExistence type="predicted"/>
<dbReference type="SUPFAM" id="SSF53335">
    <property type="entry name" value="S-adenosyl-L-methionine-dependent methyltransferases"/>
    <property type="match status" value="1"/>
</dbReference>